<feature type="transmembrane region" description="Helical" evidence="2">
    <location>
        <begin position="333"/>
        <end position="351"/>
    </location>
</feature>
<accession>A0A430FTS6</accession>
<feature type="transmembrane region" description="Helical" evidence="2">
    <location>
        <begin position="250"/>
        <end position="267"/>
    </location>
</feature>
<dbReference type="OrthoDB" id="3716589at2"/>
<comment type="caution">
    <text evidence="3">The sequence shown here is derived from an EMBL/GenBank/DDBJ whole genome shotgun (WGS) entry which is preliminary data.</text>
</comment>
<evidence type="ECO:0000256" key="1">
    <source>
        <dbReference type="SAM" id="MobiDB-lite"/>
    </source>
</evidence>
<dbReference type="RefSeq" id="WP_125968418.1">
    <property type="nucleotide sequence ID" value="NZ_QXGK01000010.1"/>
</dbReference>
<keyword evidence="2" id="KW-0812">Transmembrane</keyword>
<evidence type="ECO:0000313" key="3">
    <source>
        <dbReference type="EMBL" id="RSX56351.1"/>
    </source>
</evidence>
<evidence type="ECO:0000256" key="2">
    <source>
        <dbReference type="SAM" id="Phobius"/>
    </source>
</evidence>
<proteinExistence type="predicted"/>
<organism evidence="3 4">
    <name type="scientific">Bifidobacterium samirii</name>
    <dbReference type="NCBI Taxonomy" id="2306974"/>
    <lineage>
        <taxon>Bacteria</taxon>
        <taxon>Bacillati</taxon>
        <taxon>Actinomycetota</taxon>
        <taxon>Actinomycetes</taxon>
        <taxon>Bifidobacteriales</taxon>
        <taxon>Bifidobacteriaceae</taxon>
        <taxon>Bifidobacterium</taxon>
    </lineage>
</organism>
<dbReference type="EMBL" id="QXGK01000010">
    <property type="protein sequence ID" value="RSX56351.1"/>
    <property type="molecule type" value="Genomic_DNA"/>
</dbReference>
<protein>
    <submittedName>
        <fullName evidence="3">Uncharacterized protein</fullName>
    </submittedName>
</protein>
<gene>
    <name evidence="3" type="ORF">D2E24_1164</name>
</gene>
<evidence type="ECO:0000313" key="4">
    <source>
        <dbReference type="Proteomes" id="UP000287470"/>
    </source>
</evidence>
<feature type="transmembrane region" description="Helical" evidence="2">
    <location>
        <begin position="21"/>
        <end position="38"/>
    </location>
</feature>
<sequence>MRLTSILSECARNIAHGTAHAVAMMVAVLLAGTLLGGYEATNVIALENEAVTRIGAYADTKSILGADAMIDGDVCDRLSMQGDGAPAASGAMRTGPQVTPASTPGKDISSYEVTPGMLSILTATDPDARRDASGVWVSTEVADDFGLAAGGRMETTDGPVDVAGVFDWPNDGRDTRFVYALLIPVSASAEPFSECWAKRWPADDTVDQLLYSTVIASGGASDPAGVTAVNKGFDSHYDAQTGYLNRMTRWMPYAALAVGLALGVVSVRRRRLEYAGALHSGQSKGAQLLGIALETGVWAGLGALCSCSLLAAYCVRVSRSDPWTVFAAAARTPAALAAGALVAAVLAGLTIRESQLFRFFKHR</sequence>
<dbReference type="Proteomes" id="UP000287470">
    <property type="component" value="Unassembled WGS sequence"/>
</dbReference>
<dbReference type="AlphaFoldDB" id="A0A430FTS6"/>
<keyword evidence="2" id="KW-0472">Membrane</keyword>
<feature type="region of interest" description="Disordered" evidence="1">
    <location>
        <begin position="85"/>
        <end position="107"/>
    </location>
</feature>
<reference evidence="3 4" key="1">
    <citation type="submission" date="2018-09" db="EMBL/GenBank/DDBJ databases">
        <title>Characterization of the phylogenetic diversity of five novel species belonging to the genus Bifidobacterium.</title>
        <authorList>
            <person name="Lugli G.A."/>
            <person name="Duranti S."/>
            <person name="Milani C."/>
        </authorList>
    </citation>
    <scope>NUCLEOTIDE SEQUENCE [LARGE SCALE GENOMIC DNA]</scope>
    <source>
        <strain evidence="3 4">2033B</strain>
    </source>
</reference>
<name>A0A430FTS6_9BIFI</name>
<keyword evidence="4" id="KW-1185">Reference proteome</keyword>
<keyword evidence="2" id="KW-1133">Transmembrane helix</keyword>
<feature type="transmembrane region" description="Helical" evidence="2">
    <location>
        <begin position="288"/>
        <end position="313"/>
    </location>
</feature>